<comment type="subcellular location">
    <subcellularLocation>
        <location evidence="1">Secreted</location>
    </subcellularLocation>
</comment>
<dbReference type="CDD" id="cd00707">
    <property type="entry name" value="Pancreat_lipase_like"/>
    <property type="match status" value="1"/>
</dbReference>
<dbReference type="InterPro" id="IPR013818">
    <property type="entry name" value="Lipase"/>
</dbReference>
<reference evidence="7" key="1">
    <citation type="journal article" date="2011" name="PLoS ONE">
        <title>A deep insight into the sialotranscriptome of the gulf coast tick, Amblyomma maculatum.</title>
        <authorList>
            <person name="Karim S."/>
            <person name="Singh P."/>
            <person name="Ribeiro J.M."/>
        </authorList>
    </citation>
    <scope>NUCLEOTIDE SEQUENCE</scope>
    <source>
        <tissue evidence="7">Salivary gland</tissue>
    </source>
</reference>
<protein>
    <recommendedName>
        <fullName evidence="6">Lipase domain-containing protein</fullName>
    </recommendedName>
</protein>
<dbReference type="EMBL" id="JO841526">
    <property type="protein sequence ID" value="AEO33143.1"/>
    <property type="molecule type" value="mRNA"/>
</dbReference>
<feature type="compositionally biased region" description="Basic and acidic residues" evidence="5">
    <location>
        <begin position="54"/>
        <end position="75"/>
    </location>
</feature>
<organism evidence="7">
    <name type="scientific">Amblyomma maculatum</name>
    <name type="common">Gulf Coast tick</name>
    <dbReference type="NCBI Taxonomy" id="34609"/>
    <lineage>
        <taxon>Eukaryota</taxon>
        <taxon>Metazoa</taxon>
        <taxon>Ecdysozoa</taxon>
        <taxon>Arthropoda</taxon>
        <taxon>Chelicerata</taxon>
        <taxon>Arachnida</taxon>
        <taxon>Acari</taxon>
        <taxon>Parasitiformes</taxon>
        <taxon>Ixodida</taxon>
        <taxon>Ixodoidea</taxon>
        <taxon>Ixodidae</taxon>
        <taxon>Amblyomminae</taxon>
        <taxon>Amblyomma</taxon>
    </lineage>
</organism>
<feature type="region of interest" description="Disordered" evidence="5">
    <location>
        <begin position="54"/>
        <end position="76"/>
    </location>
</feature>
<dbReference type="AlphaFoldDB" id="G3MI25"/>
<dbReference type="SUPFAM" id="SSF53474">
    <property type="entry name" value="alpha/beta-Hydrolases"/>
    <property type="match status" value="1"/>
</dbReference>
<comment type="similarity">
    <text evidence="2 4">Belongs to the AB hydrolase superfamily. Lipase family.</text>
</comment>
<dbReference type="PANTHER" id="PTHR11610:SF173">
    <property type="entry name" value="LIPASE DOMAIN-CONTAINING PROTEIN-RELATED"/>
    <property type="match status" value="1"/>
</dbReference>
<proteinExistence type="evidence at transcript level"/>
<dbReference type="InterPro" id="IPR033906">
    <property type="entry name" value="Lipase_N"/>
</dbReference>
<evidence type="ECO:0000256" key="2">
    <source>
        <dbReference type="ARBA" id="ARBA00010701"/>
    </source>
</evidence>
<dbReference type="InterPro" id="IPR000734">
    <property type="entry name" value="TAG_lipase"/>
</dbReference>
<evidence type="ECO:0000256" key="5">
    <source>
        <dbReference type="SAM" id="MobiDB-lite"/>
    </source>
</evidence>
<keyword evidence="3" id="KW-0964">Secreted</keyword>
<name>G3MI25_AMBMU</name>
<dbReference type="GO" id="GO:0016298">
    <property type="term" value="F:lipase activity"/>
    <property type="evidence" value="ECO:0007669"/>
    <property type="project" value="InterPro"/>
</dbReference>
<evidence type="ECO:0000256" key="3">
    <source>
        <dbReference type="ARBA" id="ARBA00022525"/>
    </source>
</evidence>
<dbReference type="Pfam" id="PF00151">
    <property type="entry name" value="Lipase"/>
    <property type="match status" value="1"/>
</dbReference>
<evidence type="ECO:0000256" key="4">
    <source>
        <dbReference type="RuleBase" id="RU004262"/>
    </source>
</evidence>
<sequence>RSNSWKGVSLVLMCGTLKRNQRWRTISAVSLCFMYVFLIGRTCCGNEDADRHVREAEDGSTDSGDKKKAEPHESEDWNEELIDDTVIAIELTKELQELPEETINMLYAEVFNSEHDGATSENNPRRSKRGLKSWWSDEIARAKKAVLKQVLNFVHRQQNNPSCYEEVGCFYRMERMSVEVGGPASPDTVGTKIMIYDSATSKGKEVSHSTWTAHYQEHKVDLEKPLFVITHGFTKDSDMSWMDNLKGALFENGDCNVMLVTWINGAKFPNYPAAAANSAMPGVLVSKLLQTMMDPKQGDLSPAKVHFIGFSLGAQAAGFCGRHFYSATKHLLGRITGLDPAGPLFEGTNVSLSSTDAKFVDILHTHSGKLEDYKLGISEAIGHVDFYPNGGSSQPGCEGILKVGCSHKRAQAYFIESVKRSTCRFTSYSCDEGFQKYDECSLTTDLSLVGEMGFHSIKRAGRGAQYLKPTAIRPTA</sequence>
<accession>G3MI25</accession>
<dbReference type="PANTHER" id="PTHR11610">
    <property type="entry name" value="LIPASE"/>
    <property type="match status" value="1"/>
</dbReference>
<dbReference type="PRINTS" id="PR00821">
    <property type="entry name" value="TAGLIPASE"/>
</dbReference>
<feature type="domain" description="Lipase" evidence="6">
    <location>
        <begin position="183"/>
        <end position="439"/>
    </location>
</feature>
<dbReference type="Gene3D" id="3.40.50.1820">
    <property type="entry name" value="alpha/beta hydrolase"/>
    <property type="match status" value="1"/>
</dbReference>
<dbReference type="InterPro" id="IPR029058">
    <property type="entry name" value="AB_hydrolase_fold"/>
</dbReference>
<evidence type="ECO:0000259" key="6">
    <source>
        <dbReference type="Pfam" id="PF00151"/>
    </source>
</evidence>
<dbReference type="GO" id="GO:0016042">
    <property type="term" value="P:lipid catabolic process"/>
    <property type="evidence" value="ECO:0007669"/>
    <property type="project" value="TreeGrafter"/>
</dbReference>
<dbReference type="GO" id="GO:0005615">
    <property type="term" value="C:extracellular space"/>
    <property type="evidence" value="ECO:0007669"/>
    <property type="project" value="TreeGrafter"/>
</dbReference>
<evidence type="ECO:0000313" key="7">
    <source>
        <dbReference type="EMBL" id="AEO33143.1"/>
    </source>
</evidence>
<evidence type="ECO:0000256" key="1">
    <source>
        <dbReference type="ARBA" id="ARBA00004613"/>
    </source>
</evidence>
<feature type="non-terminal residue" evidence="7">
    <location>
        <position position="1"/>
    </location>
</feature>